<evidence type="ECO:0000313" key="7">
    <source>
        <dbReference type="EMBL" id="RHG25937.1"/>
    </source>
</evidence>
<organism evidence="6 8">
    <name type="scientific">Dorea longicatena</name>
    <dbReference type="NCBI Taxonomy" id="88431"/>
    <lineage>
        <taxon>Bacteria</taxon>
        <taxon>Bacillati</taxon>
        <taxon>Bacillota</taxon>
        <taxon>Clostridia</taxon>
        <taxon>Lachnospirales</taxon>
        <taxon>Lachnospiraceae</taxon>
        <taxon>Dorea</taxon>
    </lineage>
</organism>
<keyword evidence="1" id="KW-1003">Cell membrane</keyword>
<evidence type="ECO:0000256" key="2">
    <source>
        <dbReference type="ARBA" id="ARBA00022692"/>
    </source>
</evidence>
<sequence>MQLSTMELLIVSVGLSIDVFVAAAYMGAGFSKIRWKNLVLLSVLFGGIQLGVLVLGNLITLLPLLSITRTKTVADRWEGLTVLIFAALGIYMILKGIRKKKVLERRKDEIEWKKTTLLALVTSVDAFFVGMGLGFLDTAMIEESLVLFPVTVLEAVIGIFAGYRLGLKENRRAYWVGGALLLLASFDVILHYYT</sequence>
<keyword evidence="2 5" id="KW-0812">Transmembrane</keyword>
<gene>
    <name evidence="6" type="primary">yebN_2</name>
    <name evidence="7" type="ORF">DW265_07975</name>
    <name evidence="6" type="ORF">ERS852526_02632</name>
</gene>
<dbReference type="Proteomes" id="UP000284095">
    <property type="component" value="Unassembled WGS sequence"/>
</dbReference>
<dbReference type="GeneID" id="96229909"/>
<dbReference type="InterPro" id="IPR003810">
    <property type="entry name" value="Mntp/YtaF"/>
</dbReference>
<evidence type="ECO:0000256" key="1">
    <source>
        <dbReference type="ARBA" id="ARBA00022475"/>
    </source>
</evidence>
<dbReference type="EMBL" id="QRIC01000015">
    <property type="protein sequence ID" value="RHG25937.1"/>
    <property type="molecule type" value="Genomic_DNA"/>
</dbReference>
<dbReference type="AlphaFoldDB" id="A0A174T6Y8"/>
<keyword evidence="3 5" id="KW-1133">Transmembrane helix</keyword>
<dbReference type="EMBL" id="CZAY01000022">
    <property type="protein sequence ID" value="CUQ03688.1"/>
    <property type="molecule type" value="Genomic_DNA"/>
</dbReference>
<evidence type="ECO:0000256" key="4">
    <source>
        <dbReference type="ARBA" id="ARBA00023136"/>
    </source>
</evidence>
<dbReference type="RefSeq" id="WP_055284281.1">
    <property type="nucleotide sequence ID" value="NZ_CZAY01000022.1"/>
</dbReference>
<reference evidence="6 8" key="1">
    <citation type="submission" date="2015-09" db="EMBL/GenBank/DDBJ databases">
        <authorList>
            <consortium name="Pathogen Informatics"/>
        </authorList>
    </citation>
    <scope>NUCLEOTIDE SEQUENCE [LARGE SCALE GENOMIC DNA]</scope>
    <source>
        <strain evidence="6 8">2789STDY5834914</strain>
    </source>
</reference>
<evidence type="ECO:0000313" key="9">
    <source>
        <dbReference type="Proteomes" id="UP000284095"/>
    </source>
</evidence>
<feature type="transmembrane region" description="Helical" evidence="5">
    <location>
        <begin position="173"/>
        <end position="193"/>
    </location>
</feature>
<evidence type="ECO:0000256" key="5">
    <source>
        <dbReference type="SAM" id="Phobius"/>
    </source>
</evidence>
<dbReference type="STRING" id="88431.ERS852423_02834"/>
<evidence type="ECO:0000313" key="6">
    <source>
        <dbReference type="EMBL" id="CUQ03688.1"/>
    </source>
</evidence>
<keyword evidence="9" id="KW-1185">Reference proteome</keyword>
<dbReference type="Proteomes" id="UP000095485">
    <property type="component" value="Unassembled WGS sequence"/>
</dbReference>
<feature type="transmembrane region" description="Helical" evidence="5">
    <location>
        <begin position="6"/>
        <end position="26"/>
    </location>
</feature>
<feature type="transmembrane region" description="Helical" evidence="5">
    <location>
        <begin position="115"/>
        <end position="135"/>
    </location>
</feature>
<feature type="transmembrane region" description="Helical" evidence="5">
    <location>
        <begin position="147"/>
        <end position="166"/>
    </location>
</feature>
<proteinExistence type="predicted"/>
<reference evidence="7 9" key="2">
    <citation type="submission" date="2018-08" db="EMBL/GenBank/DDBJ databases">
        <title>A genome reference for cultivated species of the human gut microbiota.</title>
        <authorList>
            <person name="Zou Y."/>
            <person name="Xue W."/>
            <person name="Luo G."/>
        </authorList>
    </citation>
    <scope>NUCLEOTIDE SEQUENCE [LARGE SCALE GENOMIC DNA]</scope>
    <source>
        <strain evidence="7 9">AM22-22</strain>
    </source>
</reference>
<keyword evidence="4 5" id="KW-0472">Membrane</keyword>
<dbReference type="PANTHER" id="PTHR35529">
    <property type="entry name" value="MANGANESE EFFLUX PUMP MNTP-RELATED"/>
    <property type="match status" value="1"/>
</dbReference>
<dbReference type="PANTHER" id="PTHR35529:SF1">
    <property type="entry name" value="MANGANESE EFFLUX PUMP MNTP-RELATED"/>
    <property type="match status" value="1"/>
</dbReference>
<protein>
    <submittedName>
        <fullName evidence="6">Domain of uncharacterized function DUF</fullName>
    </submittedName>
</protein>
<evidence type="ECO:0000256" key="3">
    <source>
        <dbReference type="ARBA" id="ARBA00022989"/>
    </source>
</evidence>
<name>A0A174T6Y8_9FIRM</name>
<dbReference type="OrthoDB" id="2065327at2"/>
<dbReference type="Pfam" id="PF02659">
    <property type="entry name" value="Mntp"/>
    <property type="match status" value="1"/>
</dbReference>
<accession>A0A174T6Y8</accession>
<evidence type="ECO:0000313" key="8">
    <source>
        <dbReference type="Proteomes" id="UP000095485"/>
    </source>
</evidence>
<feature type="transmembrane region" description="Helical" evidence="5">
    <location>
        <begin position="38"/>
        <end position="65"/>
    </location>
</feature>
<feature type="transmembrane region" description="Helical" evidence="5">
    <location>
        <begin position="77"/>
        <end position="94"/>
    </location>
</feature>